<organism evidence="1 2">
    <name type="scientific">Acinetobacter pittii</name>
    <name type="common">Acinetobacter genomosp. 3</name>
    <dbReference type="NCBI Taxonomy" id="48296"/>
    <lineage>
        <taxon>Bacteria</taxon>
        <taxon>Pseudomonadati</taxon>
        <taxon>Pseudomonadota</taxon>
        <taxon>Gammaproteobacteria</taxon>
        <taxon>Moraxellales</taxon>
        <taxon>Moraxellaceae</taxon>
        <taxon>Acinetobacter</taxon>
        <taxon>Acinetobacter calcoaceticus/baumannii complex</taxon>
    </lineage>
</organism>
<gene>
    <name evidence="1" type="ORF">MWH18_04640</name>
</gene>
<dbReference type="InterPro" id="IPR045565">
    <property type="entry name" value="Phage_capsid_2"/>
</dbReference>
<name>A0AAE9SAC5_ACIPI</name>
<accession>A0AAE9SAC5</accession>
<dbReference type="AlphaFoldDB" id="A0AAE9SAC5"/>
<dbReference type="RefSeq" id="WP_126117794.1">
    <property type="nucleotide sequence ID" value="NZ_CP029610.1"/>
</dbReference>
<proteinExistence type="predicted"/>
<dbReference type="EMBL" id="CP095407">
    <property type="protein sequence ID" value="USU96683.1"/>
    <property type="molecule type" value="Genomic_DNA"/>
</dbReference>
<reference evidence="1" key="1">
    <citation type="submission" date="2022-04" db="EMBL/GenBank/DDBJ databases">
        <title>Emergence of ST220 Acinetobacter pittii strain in bloodstream infection, which co-producing chromosomal NDM-1 and OXA-820 carbapenemases.</title>
        <authorList>
            <person name="Tian C."/>
            <person name="Xing M."/>
            <person name="Fu L."/>
            <person name="Xia D."/>
        </authorList>
    </citation>
    <scope>NUCLEOTIDE SEQUENCE</scope>
    <source>
        <strain evidence="1">TCM</strain>
    </source>
</reference>
<sequence>MVNENRITAAFVQQFHDTYEVAAMQNESRLLKTVHNRGKIEGESFTINDMGQVEMQASGARFGPTNLTIPDTGVRTALMSDFDLFIPIEPRDEPKLKAKPQDKYMKNLLSARNRKTDDIIYQSLIGGVTRTTVDDAGAKSVSTIALPNTQIILNAYGTLKQKIIKAKSLFRKNECDEQNGEYLYMLYTADMMEVFLNDTTLTNADYLKIEMLQEGKVGTKWLGVEWIPYEKVNNGAGGATEGRTAMYAGTAVHFGDADITGFDISTRPDLKNIKQVGGVHSFGAGRANEKKVVAIDFLRSA</sequence>
<dbReference type="Proteomes" id="UP001055514">
    <property type="component" value="Chromosome"/>
</dbReference>
<protein>
    <submittedName>
        <fullName evidence="1">Phage capsid protein</fullName>
    </submittedName>
</protein>
<dbReference type="Pfam" id="PF19821">
    <property type="entry name" value="Phage_capsid_2"/>
    <property type="match status" value="1"/>
</dbReference>
<evidence type="ECO:0000313" key="1">
    <source>
        <dbReference type="EMBL" id="USU96683.1"/>
    </source>
</evidence>
<evidence type="ECO:0000313" key="2">
    <source>
        <dbReference type="Proteomes" id="UP001055514"/>
    </source>
</evidence>